<sequence length="135" mass="14862">MKLTTLFLTLCAILAGAVITEAATIGRAGPWSKIHNKKGIKHYKIFAEHHGADLGKAKPVYDKCTILSGQAKAVDNKLFSQTKFLEFQSLGRKTVGINCPDCTPQELGNIYLTQLNMNCDVRDRRSADWKPKGGN</sequence>
<protein>
    <submittedName>
        <fullName evidence="2">Uncharacterized protein</fullName>
    </submittedName>
</protein>
<evidence type="ECO:0000256" key="1">
    <source>
        <dbReference type="SAM" id="SignalP"/>
    </source>
</evidence>
<name>A0A127Z3H4_9BASI</name>
<gene>
    <name evidence="2" type="ORF">SPSC_04238</name>
</gene>
<dbReference type="AlphaFoldDB" id="A0A127Z3H4"/>
<feature type="signal peptide" evidence="1">
    <location>
        <begin position="1"/>
        <end position="22"/>
    </location>
</feature>
<dbReference type="EMBL" id="LK056678">
    <property type="protein sequence ID" value="CDR88411.1"/>
    <property type="molecule type" value="Genomic_DNA"/>
</dbReference>
<organism evidence="2">
    <name type="scientific">Sporisorium scitamineum</name>
    <dbReference type="NCBI Taxonomy" id="49012"/>
    <lineage>
        <taxon>Eukaryota</taxon>
        <taxon>Fungi</taxon>
        <taxon>Dikarya</taxon>
        <taxon>Basidiomycota</taxon>
        <taxon>Ustilaginomycotina</taxon>
        <taxon>Ustilaginomycetes</taxon>
        <taxon>Ustilaginales</taxon>
        <taxon>Ustilaginaceae</taxon>
        <taxon>Sporisorium</taxon>
    </lineage>
</organism>
<keyword evidence="1" id="KW-0732">Signal</keyword>
<reference evidence="2" key="1">
    <citation type="submission" date="2014-06" db="EMBL/GenBank/DDBJ databases">
        <authorList>
            <person name="Ju J."/>
            <person name="Zhang J."/>
        </authorList>
    </citation>
    <scope>NUCLEOTIDE SEQUENCE</scope>
    <source>
        <strain evidence="2">SscI8</strain>
    </source>
</reference>
<proteinExistence type="predicted"/>
<feature type="chain" id="PRO_5007281105" evidence="1">
    <location>
        <begin position="23"/>
        <end position="135"/>
    </location>
</feature>
<evidence type="ECO:0000313" key="2">
    <source>
        <dbReference type="EMBL" id="CDR88411.1"/>
    </source>
</evidence>
<dbReference type="OrthoDB" id="2549002at2759"/>
<accession>A0A127Z3H4</accession>